<dbReference type="InterPro" id="IPR013783">
    <property type="entry name" value="Ig-like_fold"/>
</dbReference>
<feature type="region of interest" description="Disordered" evidence="2">
    <location>
        <begin position="437"/>
        <end position="457"/>
    </location>
</feature>
<dbReference type="InterPro" id="IPR000757">
    <property type="entry name" value="Beta-glucanase-like"/>
</dbReference>
<dbReference type="InterPro" id="IPR022409">
    <property type="entry name" value="PKD/Chitinase_dom"/>
</dbReference>
<organism evidence="5 6">
    <name type="scientific">Longimonas halophila</name>
    <dbReference type="NCBI Taxonomy" id="1469170"/>
    <lineage>
        <taxon>Bacteria</taxon>
        <taxon>Pseudomonadati</taxon>
        <taxon>Rhodothermota</taxon>
        <taxon>Rhodothermia</taxon>
        <taxon>Rhodothermales</taxon>
        <taxon>Salisaetaceae</taxon>
        <taxon>Longimonas</taxon>
    </lineage>
</organism>
<comment type="caution">
    <text evidence="5">The sequence shown here is derived from an EMBL/GenBank/DDBJ whole genome shotgun (WGS) entry which is preliminary data.</text>
</comment>
<feature type="domain" description="PKD" evidence="3">
    <location>
        <begin position="358"/>
        <end position="444"/>
    </location>
</feature>
<dbReference type="PROSITE" id="PS50093">
    <property type="entry name" value="PKD"/>
    <property type="match status" value="1"/>
</dbReference>
<dbReference type="Gene3D" id="2.60.40.10">
    <property type="entry name" value="Immunoglobulins"/>
    <property type="match status" value="1"/>
</dbReference>
<dbReference type="InterPro" id="IPR000601">
    <property type="entry name" value="PKD_dom"/>
</dbReference>
<dbReference type="CDD" id="cd00146">
    <property type="entry name" value="PKD"/>
    <property type="match status" value="1"/>
</dbReference>
<proteinExistence type="inferred from homology"/>
<sequence length="893" mass="95580">MPRASSATLLLCTMIAMYTLLPSSWPRTALFSAVALAALLVTSGLITGCDQSPMNDDGDNVITANSQRISFEVTPGTPDTTQQLTLTYTSLGSRPRPEGEVPAPFSISAAEDTGSPDNGTSVFDVTFSPSDEITTFVEPIRFNADGRTITVQLFGDVGFDDTLITDYLGGGVVDAEVGPAADPLPPIFFFNGIAGASIVDGQLNVEGDETGGPNAFPGLSHSLNEVVDFTDTQVVVARMKVSEDSPGPAFVRLALNTADGPDANASIAPLVKEVPADGEYREYYFDFRGNFAQFDGQPADPSIVSEAVLLVNDGGSLGFLGRSDTFTGTLSIARLARRGDIPGEDDGGNGGGDENTPPSVSFSIEPSAPLVGESVTFTDNSTDDGMIASREWDFGDGTTATGAEASHTYSEAGDYTVSLTVTDDEGASSDATQTVTVAADNGNGGGTSDFRGDDDGDGQIVFDDFEDGTEEGEYFTFAGGGAGIGLAETEDVPMESSGTTALEATIEGGEGGGFAGYGKGTGSDIEVQGLDLSDLGDDPYLTMYIRSNATVPYTLEINLQEDQDGNGTFDGSGPVDDEFQYDYAVSPDASGYTRISVPLSAFVDDNAVNNGGDGELSSRIANLIFAIANLPGETFTFTVDDIIYSDTDLGSDETVQSACGDDYELFFEDNFNEPNEEFWDRGNATFNGNLAYFRPENVTYEDGKMILNLREEQYQGRPYTGAELRTDNQDGFYGYGCYEVRMKSAGPSGTVSSFFGYRYNPWQEIDIEVVGKNNNSMLTNIYFNEGPEGEPNNDAYQVPPFPEGVGLSYDASEEFHNYAFEWLPGEIKWYRDGQLVKQATVEGASPNEIPDIDMQIMMNLWVSDSPSFAGEIDDSNFPVRSEYDWVRFYRPVE</sequence>
<dbReference type="Pfam" id="PF00722">
    <property type="entry name" value="Glyco_hydro_16"/>
    <property type="match status" value="1"/>
</dbReference>
<dbReference type="Proteomes" id="UP000221024">
    <property type="component" value="Unassembled WGS sequence"/>
</dbReference>
<evidence type="ECO:0000313" key="5">
    <source>
        <dbReference type="EMBL" id="PEN05027.1"/>
    </source>
</evidence>
<protein>
    <submittedName>
        <fullName evidence="5">Uncharacterized protein</fullName>
    </submittedName>
</protein>
<dbReference type="Pfam" id="PF18911">
    <property type="entry name" value="PKD_4"/>
    <property type="match status" value="1"/>
</dbReference>
<dbReference type="GO" id="GO:0005975">
    <property type="term" value="P:carbohydrate metabolic process"/>
    <property type="evidence" value="ECO:0007669"/>
    <property type="project" value="InterPro"/>
</dbReference>
<gene>
    <name evidence="5" type="ORF">CRI93_14020</name>
</gene>
<dbReference type="InterPro" id="IPR035986">
    <property type="entry name" value="PKD_dom_sf"/>
</dbReference>
<comment type="similarity">
    <text evidence="1">Belongs to the glycosyl hydrolase 16 family.</text>
</comment>
<keyword evidence="6" id="KW-1185">Reference proteome</keyword>
<evidence type="ECO:0000256" key="2">
    <source>
        <dbReference type="SAM" id="MobiDB-lite"/>
    </source>
</evidence>
<feature type="region of interest" description="Disordered" evidence="2">
    <location>
        <begin position="337"/>
        <end position="388"/>
    </location>
</feature>
<dbReference type="PANTHER" id="PTHR10963:SF55">
    <property type="entry name" value="GLYCOSIDE HYDROLASE FAMILY 16 PROTEIN"/>
    <property type="match status" value="1"/>
</dbReference>
<dbReference type="InterPro" id="IPR013320">
    <property type="entry name" value="ConA-like_dom_sf"/>
</dbReference>
<dbReference type="PROSITE" id="PS51762">
    <property type="entry name" value="GH16_2"/>
    <property type="match status" value="1"/>
</dbReference>
<evidence type="ECO:0000259" key="3">
    <source>
        <dbReference type="PROSITE" id="PS50093"/>
    </source>
</evidence>
<dbReference type="EMBL" id="PDEP01000017">
    <property type="protein sequence ID" value="PEN05027.1"/>
    <property type="molecule type" value="Genomic_DNA"/>
</dbReference>
<accession>A0A2H3NIJ9</accession>
<dbReference type="SUPFAM" id="SSF49899">
    <property type="entry name" value="Concanavalin A-like lectins/glucanases"/>
    <property type="match status" value="1"/>
</dbReference>
<dbReference type="AlphaFoldDB" id="A0A2H3NIJ9"/>
<name>A0A2H3NIJ9_9BACT</name>
<dbReference type="OrthoDB" id="9809583at2"/>
<evidence type="ECO:0000259" key="4">
    <source>
        <dbReference type="PROSITE" id="PS51762"/>
    </source>
</evidence>
<dbReference type="SUPFAM" id="SSF49299">
    <property type="entry name" value="PKD domain"/>
    <property type="match status" value="1"/>
</dbReference>
<dbReference type="PANTHER" id="PTHR10963">
    <property type="entry name" value="GLYCOSYL HYDROLASE-RELATED"/>
    <property type="match status" value="1"/>
</dbReference>
<dbReference type="Gene3D" id="2.60.120.430">
    <property type="entry name" value="Galactose-binding lectin"/>
    <property type="match status" value="1"/>
</dbReference>
<dbReference type="InterPro" id="IPR050546">
    <property type="entry name" value="Glycosyl_Hydrlase_16"/>
</dbReference>
<feature type="domain" description="GH16" evidence="4">
    <location>
        <begin position="637"/>
        <end position="893"/>
    </location>
</feature>
<evidence type="ECO:0000256" key="1">
    <source>
        <dbReference type="ARBA" id="ARBA00006865"/>
    </source>
</evidence>
<dbReference type="Gene3D" id="2.60.120.200">
    <property type="match status" value="1"/>
</dbReference>
<dbReference type="GO" id="GO:0004553">
    <property type="term" value="F:hydrolase activity, hydrolyzing O-glycosyl compounds"/>
    <property type="evidence" value="ECO:0007669"/>
    <property type="project" value="InterPro"/>
</dbReference>
<dbReference type="SMART" id="SM00089">
    <property type="entry name" value="PKD"/>
    <property type="match status" value="1"/>
</dbReference>
<evidence type="ECO:0000313" key="6">
    <source>
        <dbReference type="Proteomes" id="UP000221024"/>
    </source>
</evidence>
<reference evidence="5 6" key="1">
    <citation type="submission" date="2017-10" db="EMBL/GenBank/DDBJ databases">
        <title>Draft genome of Longimonas halophila.</title>
        <authorList>
            <person name="Goh K.M."/>
            <person name="Shamsir M.S."/>
            <person name="Lim S.W."/>
        </authorList>
    </citation>
    <scope>NUCLEOTIDE SEQUENCE [LARGE SCALE GENOMIC DNA]</scope>
    <source>
        <strain evidence="5 6">KCTC 42399</strain>
    </source>
</reference>